<protein>
    <recommendedName>
        <fullName evidence="4">Prenyltransferase and squalene oxidase repeat-containing protein</fullName>
    </recommendedName>
</protein>
<accession>A0A1H4I3X8</accession>
<dbReference type="EMBL" id="FNRT01000001">
    <property type="protein sequence ID" value="SEB28620.1"/>
    <property type="molecule type" value="Genomic_DNA"/>
</dbReference>
<dbReference type="AlphaFoldDB" id="A0A1H4I3X8"/>
<dbReference type="SUPFAM" id="SSF48239">
    <property type="entry name" value="Terpenoid cyclases/Protein prenyltransferases"/>
    <property type="match status" value="1"/>
</dbReference>
<proteinExistence type="predicted"/>
<evidence type="ECO:0008006" key="4">
    <source>
        <dbReference type="Google" id="ProtNLM"/>
    </source>
</evidence>
<evidence type="ECO:0000256" key="1">
    <source>
        <dbReference type="SAM" id="SignalP"/>
    </source>
</evidence>
<evidence type="ECO:0000313" key="3">
    <source>
        <dbReference type="Proteomes" id="UP000198742"/>
    </source>
</evidence>
<dbReference type="RefSeq" id="WP_090967343.1">
    <property type="nucleotide sequence ID" value="NZ_FNRT01000001.1"/>
</dbReference>
<sequence length="562" mass="55741">MKRLTGLAAAALVATSLATLPAPAQAHPAGDRAVSAGATWLKSQLTGGILHNDEYDYDDLGLSADVAFALDAVGQPAAVAGIVDAIEPDVESWVGDPFTPGRVYAGSVAKMVSVVQAAGQDPTAYGGTDQVARLAGLVSSAPGTNGRLEDAGVDTTSPYDADFVNVIGQSFAARALTTAGSLRASDATAFLLDQQCDDGFFRADLAFDKAAAEQGCVDDTDVGSVDSTALTVINILDTPGASAAAKGAAYLAASWLKGQQLADGSFSGGAVGVNANSTGLAAWALAEAGQDGAATRAATWLRGLQVADLAPCSATLAGVNGAVLYQPDDLSAARTAGALSVPARERARRATAQALPALASVPVATGTPALAVPATATEKSAVSVTVSGLGAGEPGCVSLGSTAKPVTGTGSPVTVALDLPAGAGPRTVTLTTLGGSVSASTIASLAPTPAAPSVGAVDAPRTVKVDGRKFSLAVTCDAAVACTGKLKVSTASKVKLATGKKVVVLAKRSYRVAPGGEKDLVLKLTKPGRALLASGKVKVKAVQTAKGAEPATTRFWLKIAKG</sequence>
<dbReference type="STRING" id="402596.SAMN04489844_0067"/>
<feature type="chain" id="PRO_5011719779" description="Prenyltransferase and squalene oxidase repeat-containing protein" evidence="1">
    <location>
        <begin position="27"/>
        <end position="562"/>
    </location>
</feature>
<keyword evidence="1" id="KW-0732">Signal</keyword>
<name>A0A1H4I3X8_9ACTN</name>
<keyword evidence="3" id="KW-1185">Reference proteome</keyword>
<gene>
    <name evidence="2" type="ORF">SAMN04489844_0067</name>
</gene>
<dbReference type="Proteomes" id="UP000198742">
    <property type="component" value="Unassembled WGS sequence"/>
</dbReference>
<evidence type="ECO:0000313" key="2">
    <source>
        <dbReference type="EMBL" id="SEB28620.1"/>
    </source>
</evidence>
<dbReference type="OrthoDB" id="4842970at2"/>
<organism evidence="2 3">
    <name type="scientific">Nocardioides exalbidus</name>
    <dbReference type="NCBI Taxonomy" id="402596"/>
    <lineage>
        <taxon>Bacteria</taxon>
        <taxon>Bacillati</taxon>
        <taxon>Actinomycetota</taxon>
        <taxon>Actinomycetes</taxon>
        <taxon>Propionibacteriales</taxon>
        <taxon>Nocardioidaceae</taxon>
        <taxon>Nocardioides</taxon>
    </lineage>
</organism>
<reference evidence="3" key="1">
    <citation type="submission" date="2016-10" db="EMBL/GenBank/DDBJ databases">
        <authorList>
            <person name="Varghese N."/>
            <person name="Submissions S."/>
        </authorList>
    </citation>
    <scope>NUCLEOTIDE SEQUENCE [LARGE SCALE GENOMIC DNA]</scope>
    <source>
        <strain evidence="3">DSM 22017</strain>
    </source>
</reference>
<feature type="signal peptide" evidence="1">
    <location>
        <begin position="1"/>
        <end position="26"/>
    </location>
</feature>
<dbReference type="InterPro" id="IPR008930">
    <property type="entry name" value="Terpenoid_cyclase/PrenylTrfase"/>
</dbReference>